<dbReference type="Pfam" id="PF00188">
    <property type="entry name" value="CAP"/>
    <property type="match status" value="1"/>
</dbReference>
<dbReference type="Gene3D" id="3.40.33.10">
    <property type="entry name" value="CAP"/>
    <property type="match status" value="1"/>
</dbReference>
<evidence type="ECO:0000313" key="3">
    <source>
        <dbReference type="EMBL" id="KGX90331.1"/>
    </source>
</evidence>
<dbReference type="SUPFAM" id="SSF55797">
    <property type="entry name" value="PR-1-like"/>
    <property type="match status" value="1"/>
</dbReference>
<dbReference type="OrthoDB" id="2690110at2"/>
<dbReference type="EMBL" id="AVPF01000008">
    <property type="protein sequence ID" value="KGX90331.1"/>
    <property type="molecule type" value="Genomic_DNA"/>
</dbReference>
<proteinExistence type="predicted"/>
<dbReference type="Proteomes" id="UP000030403">
    <property type="component" value="Unassembled WGS sequence"/>
</dbReference>
<keyword evidence="1" id="KW-0732">Signal</keyword>
<dbReference type="InterPro" id="IPR035940">
    <property type="entry name" value="CAP_sf"/>
</dbReference>
<dbReference type="InterPro" id="IPR014755">
    <property type="entry name" value="Cu-Rt/internalin_Ig-like"/>
</dbReference>
<dbReference type="eggNOG" id="COG2340">
    <property type="taxonomic scope" value="Bacteria"/>
</dbReference>
<comment type="caution">
    <text evidence="3">The sequence shown here is derived from an EMBL/GenBank/DDBJ whole genome shotgun (WGS) entry which is preliminary data.</text>
</comment>
<organism evidence="3 4">
    <name type="scientific">Pontibacillus marinus BH030004 = DSM 16465</name>
    <dbReference type="NCBI Taxonomy" id="1385511"/>
    <lineage>
        <taxon>Bacteria</taxon>
        <taxon>Bacillati</taxon>
        <taxon>Bacillota</taxon>
        <taxon>Bacilli</taxon>
        <taxon>Bacillales</taxon>
        <taxon>Bacillaceae</taxon>
        <taxon>Pontibacillus</taxon>
    </lineage>
</organism>
<reference evidence="3 4" key="1">
    <citation type="submission" date="2013-08" db="EMBL/GenBank/DDBJ databases">
        <authorList>
            <person name="Huang J."/>
            <person name="Wang G."/>
        </authorList>
    </citation>
    <scope>NUCLEOTIDE SEQUENCE [LARGE SCALE GENOMIC DNA]</scope>
    <source>
        <strain evidence="3 4">BH030004</strain>
    </source>
</reference>
<dbReference type="InterPro" id="IPR014044">
    <property type="entry name" value="CAP_dom"/>
</dbReference>
<name>A0A0A5GAY5_9BACI</name>
<dbReference type="CDD" id="cd05379">
    <property type="entry name" value="CAP_bacterial"/>
    <property type="match status" value="1"/>
</dbReference>
<dbReference type="AlphaFoldDB" id="A0A0A5GAY5"/>
<dbReference type="STRING" id="1385511.GCA_000425225_02156"/>
<dbReference type="PANTHER" id="PTHR31157:SF1">
    <property type="entry name" value="SCP DOMAIN-CONTAINING PROTEIN"/>
    <property type="match status" value="1"/>
</dbReference>
<dbReference type="RefSeq" id="WP_027448638.1">
    <property type="nucleotide sequence ID" value="NZ_AVPF01000008.1"/>
</dbReference>
<evidence type="ECO:0000259" key="2">
    <source>
        <dbReference type="Pfam" id="PF00188"/>
    </source>
</evidence>
<accession>A0A0A5GAY5</accession>
<keyword evidence="4" id="KW-1185">Reference proteome</keyword>
<gene>
    <name evidence="3" type="ORF">N783_21305</name>
</gene>
<sequence length="622" mass="70267">MRYKQIGFMLLIAFFLWIPTVEAETTVTKEPLTQVDATIEYLPEGRPSGIVQSSSPNITYYIKLSSYDLPYEIRMYLNGREVNADYNEGTGIVSYQASGLSGENRVKVTLSTYGKENLSRSWNFKVDDRTISPLAGKDMSLLERVQNNALERANEYRSVIGVAPLTSNETLQETAQAHANYIEVNETGHTEVSTNETLFTGRTPQDRSAYFGYGSYFVGEGITYEEPGGPTSIDHLYDAPYHRLSLMNPFYSEAGTGYNGDGDFVINFGGLGNQGEEKVVLYPYEGQEQAKVSWLAFEEPNPLRFFGKNKIWTGYPISFAYFGGQSDRLVVQSSSLVDSSGQQVSTYTVTPEVEDQGKHHLFLIPKKFLKPGETYQVQVNAYIEKKSGSTKDVSRTWSFKTADEIALDRVYFEKHNGTNFLTLEWASGKDPDATITLEMNGERYLRREGQQQTTYKDLTPGLYTMSIDSPYFNEVKTYQIMIQSKEDLYFDYDSPLNVTKVFEDGVMMEDTDGADGKETPIFANYQEWDVNQSSFSNDKVWNIRFNSSMLPSQVNSSNVYVVNNQNEKVDVNLMLERDGTEIVVTPPSGNYSNGDYTLVIQPLKNKADKIMDNGIQMPFKVQ</sequence>
<feature type="domain" description="SCP" evidence="2">
    <location>
        <begin position="150"/>
        <end position="263"/>
    </location>
</feature>
<dbReference type="PANTHER" id="PTHR31157">
    <property type="entry name" value="SCP DOMAIN-CONTAINING PROTEIN"/>
    <property type="match status" value="1"/>
</dbReference>
<dbReference type="Gene3D" id="2.60.40.1220">
    <property type="match status" value="1"/>
</dbReference>
<protein>
    <recommendedName>
        <fullName evidence="2">SCP domain-containing protein</fullName>
    </recommendedName>
</protein>
<evidence type="ECO:0000256" key="1">
    <source>
        <dbReference type="ARBA" id="ARBA00022729"/>
    </source>
</evidence>
<evidence type="ECO:0000313" key="4">
    <source>
        <dbReference type="Proteomes" id="UP000030403"/>
    </source>
</evidence>